<comment type="caution">
    <text evidence="2">The sequence shown here is derived from an EMBL/GenBank/DDBJ whole genome shotgun (WGS) entry which is preliminary data.</text>
</comment>
<reference evidence="2" key="1">
    <citation type="submission" date="2021-06" db="EMBL/GenBank/DDBJ databases">
        <authorList>
            <person name="Hodson N. C."/>
            <person name="Mongue J. A."/>
            <person name="Jaron S. K."/>
        </authorList>
    </citation>
    <scope>NUCLEOTIDE SEQUENCE</scope>
</reference>
<sequence length="218" mass="24094">MSTPPSEDYLNEFSAISNTRSFNLVAKSAREKDDWMKVLANTFQDNIRKGRPNSRSPFVDITAVLVGRSSVATVLATKLRYSTRTMNQLVFVTNAMSTFWKNLTKRILREPRPKSMNSELGLRNWAITLLIGITNSEDLFLIQASSTDSSYGILAMEREGAKGLEEKLVCTEGSGSVLEDIVASKTMPVLGYELQIVSDEAQAGNGDSQLMFKLTHSG</sequence>
<evidence type="ECO:0000259" key="1">
    <source>
        <dbReference type="PROSITE" id="PS50003"/>
    </source>
</evidence>
<name>A0A8J2JGD1_9HEXA</name>
<feature type="domain" description="PH" evidence="1">
    <location>
        <begin position="1"/>
        <end position="44"/>
    </location>
</feature>
<protein>
    <recommendedName>
        <fullName evidence="1">PH domain-containing protein</fullName>
    </recommendedName>
</protein>
<dbReference type="EMBL" id="CAJVCH010064086">
    <property type="protein sequence ID" value="CAG7719728.1"/>
    <property type="molecule type" value="Genomic_DNA"/>
</dbReference>
<organism evidence="2 3">
    <name type="scientific">Allacma fusca</name>
    <dbReference type="NCBI Taxonomy" id="39272"/>
    <lineage>
        <taxon>Eukaryota</taxon>
        <taxon>Metazoa</taxon>
        <taxon>Ecdysozoa</taxon>
        <taxon>Arthropoda</taxon>
        <taxon>Hexapoda</taxon>
        <taxon>Collembola</taxon>
        <taxon>Symphypleona</taxon>
        <taxon>Sminthuridae</taxon>
        <taxon>Allacma</taxon>
    </lineage>
</organism>
<dbReference type="AlphaFoldDB" id="A0A8J2JGD1"/>
<dbReference type="OrthoDB" id="245697at2759"/>
<evidence type="ECO:0000313" key="3">
    <source>
        <dbReference type="Proteomes" id="UP000708208"/>
    </source>
</evidence>
<dbReference type="InterPro" id="IPR001849">
    <property type="entry name" value="PH_domain"/>
</dbReference>
<dbReference type="PROSITE" id="PS50003">
    <property type="entry name" value="PH_DOMAIN"/>
    <property type="match status" value="1"/>
</dbReference>
<accession>A0A8J2JGD1</accession>
<dbReference type="Proteomes" id="UP000708208">
    <property type="component" value="Unassembled WGS sequence"/>
</dbReference>
<keyword evidence="3" id="KW-1185">Reference proteome</keyword>
<gene>
    <name evidence="2" type="ORF">AFUS01_LOCUS9036</name>
</gene>
<evidence type="ECO:0000313" key="2">
    <source>
        <dbReference type="EMBL" id="CAG7719728.1"/>
    </source>
</evidence>
<proteinExistence type="predicted"/>